<feature type="compositionally biased region" description="Basic and acidic residues" evidence="1">
    <location>
        <begin position="306"/>
        <end position="323"/>
    </location>
</feature>
<sequence>MAKSESFEALEVQNNEQKRQGNEQNNGNFVEEEELEGDYIEEEEEEEMREGQVETLTVVPSSSTAILSKENDQHVGLKGNSALKTHVEAEFKEQVGLSHQEVLGSVTAQSAKAQTQNQLPPSVCPTSSSELSLTSVTQPLSSAPSPTPPEKRLSPPEVKNACIPEAGHQSSAKLKALHVPVARTSIPDGYNWRKYGQKQVKSPKGSRSYYKCTYSDCCAKKIECSDHSGRVIEIVNKGMHSHPPRKNNSTRESRSGLSVGPILQTTVTEHTVRMLKDSEPVTLSIEPAQETLTVSERKRQSSSSSDENKETQNKEEDVSEPEPKRRQVFPSIWFPQILFLSDVSTSYCDVGISGDGYRWRKYGQKMVKGNPHPSCFSEFLLWIVKLRVLTARLPFVEIAKICALPIPELAWKLQMEQYSNTGMSLFSYFLGKSLWNYYRCTSAGCPVRKHIETAVDNTNAVIITYKGVHDHDKPVPKKRHGPPSALLPPPAAAASLSNLPIKKIDTLQNQVASTQWSVGKEGELTGETLDLGGEKEAAIESARTLLSIGFEIKPC</sequence>
<dbReference type="PANTHER" id="PTHR31221">
    <property type="entry name" value="WRKY TRANSCRIPTION FACTOR PROTEIN 1-RELATED"/>
    <property type="match status" value="1"/>
</dbReference>
<feature type="region of interest" description="Disordered" evidence="1">
    <location>
        <begin position="278"/>
        <end position="323"/>
    </location>
</feature>
<dbReference type="GO" id="GO:0003700">
    <property type="term" value="F:DNA-binding transcription factor activity"/>
    <property type="evidence" value="ECO:0007669"/>
    <property type="project" value="InterPro"/>
</dbReference>
<protein>
    <recommendedName>
        <fullName evidence="2">WRKY domain-containing protein</fullName>
    </recommendedName>
</protein>
<reference evidence="3" key="1">
    <citation type="journal article" date="2020" name="bioRxiv">
        <title>Hybrid origin of Populus tomentosa Carr. identified through genome sequencing and phylogenomic analysis.</title>
        <authorList>
            <person name="An X."/>
            <person name="Gao K."/>
            <person name="Chen Z."/>
            <person name="Li J."/>
            <person name="Yang X."/>
            <person name="Yang X."/>
            <person name="Zhou J."/>
            <person name="Guo T."/>
            <person name="Zhao T."/>
            <person name="Huang S."/>
            <person name="Miao D."/>
            <person name="Khan W.U."/>
            <person name="Rao P."/>
            <person name="Ye M."/>
            <person name="Lei B."/>
            <person name="Liao W."/>
            <person name="Wang J."/>
            <person name="Ji L."/>
            <person name="Li Y."/>
            <person name="Guo B."/>
            <person name="Mustafa N.S."/>
            <person name="Li S."/>
            <person name="Yun Q."/>
            <person name="Keller S.R."/>
            <person name="Mao J."/>
            <person name="Zhang R."/>
            <person name="Strauss S.H."/>
        </authorList>
    </citation>
    <scope>NUCLEOTIDE SEQUENCE</scope>
    <source>
        <strain evidence="3">GM15</strain>
        <tissue evidence="3">Leaf</tissue>
    </source>
</reference>
<feature type="compositionally biased region" description="Acidic residues" evidence="1">
    <location>
        <begin position="30"/>
        <end position="48"/>
    </location>
</feature>
<feature type="region of interest" description="Disordered" evidence="1">
    <location>
        <begin position="108"/>
        <end position="156"/>
    </location>
</feature>
<feature type="domain" description="WRKY" evidence="2">
    <location>
        <begin position="348"/>
        <end position="474"/>
    </location>
</feature>
<dbReference type="AlphaFoldDB" id="A0A8X7ZJU4"/>
<dbReference type="OrthoDB" id="764896at2759"/>
<dbReference type="SMART" id="SM00774">
    <property type="entry name" value="WRKY"/>
    <property type="match status" value="2"/>
</dbReference>
<proteinExistence type="predicted"/>
<evidence type="ECO:0000313" key="4">
    <source>
        <dbReference type="Proteomes" id="UP000886885"/>
    </source>
</evidence>
<dbReference type="PROSITE" id="PS50811">
    <property type="entry name" value="WRKY"/>
    <property type="match status" value="2"/>
</dbReference>
<keyword evidence="4" id="KW-1185">Reference proteome</keyword>
<accession>A0A8X7ZJU4</accession>
<dbReference type="Proteomes" id="UP000886885">
    <property type="component" value="Chromosome 6D"/>
</dbReference>
<feature type="region of interest" description="Disordered" evidence="1">
    <location>
        <begin position="1"/>
        <end position="51"/>
    </location>
</feature>
<dbReference type="InterPro" id="IPR044810">
    <property type="entry name" value="WRKY_plant"/>
</dbReference>
<feature type="region of interest" description="Disordered" evidence="1">
    <location>
        <begin position="238"/>
        <end position="262"/>
    </location>
</feature>
<feature type="compositionally biased region" description="Polar residues" evidence="1">
    <location>
        <begin position="108"/>
        <end position="120"/>
    </location>
</feature>
<feature type="compositionally biased region" description="Low complexity" evidence="1">
    <location>
        <begin position="126"/>
        <end position="135"/>
    </location>
</feature>
<name>A0A8X7ZJU4_POPTO</name>
<dbReference type="InterPro" id="IPR003657">
    <property type="entry name" value="WRKY_dom"/>
</dbReference>
<gene>
    <name evidence="3" type="ORF">POTOM_025847</name>
</gene>
<dbReference type="EMBL" id="JAAWWB010000012">
    <property type="protein sequence ID" value="KAG6770175.1"/>
    <property type="molecule type" value="Genomic_DNA"/>
</dbReference>
<feature type="domain" description="WRKY" evidence="2">
    <location>
        <begin position="181"/>
        <end position="245"/>
    </location>
</feature>
<evidence type="ECO:0000256" key="1">
    <source>
        <dbReference type="SAM" id="MobiDB-lite"/>
    </source>
</evidence>
<dbReference type="PANTHER" id="PTHR31221:SF150">
    <property type="entry name" value="WRKY TRANSCRIPTION FACTOR 32-RELATED"/>
    <property type="match status" value="1"/>
</dbReference>
<dbReference type="Pfam" id="PF03106">
    <property type="entry name" value="WRKY"/>
    <property type="match status" value="3"/>
</dbReference>
<organism evidence="3 4">
    <name type="scientific">Populus tomentosa</name>
    <name type="common">Chinese white poplar</name>
    <dbReference type="NCBI Taxonomy" id="118781"/>
    <lineage>
        <taxon>Eukaryota</taxon>
        <taxon>Viridiplantae</taxon>
        <taxon>Streptophyta</taxon>
        <taxon>Embryophyta</taxon>
        <taxon>Tracheophyta</taxon>
        <taxon>Spermatophyta</taxon>
        <taxon>Magnoliopsida</taxon>
        <taxon>eudicotyledons</taxon>
        <taxon>Gunneridae</taxon>
        <taxon>Pentapetalae</taxon>
        <taxon>rosids</taxon>
        <taxon>fabids</taxon>
        <taxon>Malpighiales</taxon>
        <taxon>Salicaceae</taxon>
        <taxon>Saliceae</taxon>
        <taxon>Populus</taxon>
    </lineage>
</organism>
<dbReference type="GO" id="GO:0043565">
    <property type="term" value="F:sequence-specific DNA binding"/>
    <property type="evidence" value="ECO:0007669"/>
    <property type="project" value="InterPro"/>
</dbReference>
<comment type="caution">
    <text evidence="3">The sequence shown here is derived from an EMBL/GenBank/DDBJ whole genome shotgun (WGS) entry which is preliminary data.</text>
</comment>
<evidence type="ECO:0000259" key="2">
    <source>
        <dbReference type="PROSITE" id="PS50811"/>
    </source>
</evidence>
<evidence type="ECO:0000313" key="3">
    <source>
        <dbReference type="EMBL" id="KAG6770175.1"/>
    </source>
</evidence>